<evidence type="ECO:0000313" key="3">
    <source>
        <dbReference type="Proteomes" id="UP000460751"/>
    </source>
</evidence>
<dbReference type="SUPFAM" id="SSF53448">
    <property type="entry name" value="Nucleotide-diphospho-sugar transferases"/>
    <property type="match status" value="1"/>
</dbReference>
<dbReference type="Proteomes" id="UP000460751">
    <property type="component" value="Unassembled WGS sequence"/>
</dbReference>
<keyword evidence="3" id="KW-1185">Reference proteome</keyword>
<organism evidence="2 3">
    <name type="scientific">Vreelandella halophila</name>
    <dbReference type="NCBI Taxonomy" id="86177"/>
    <lineage>
        <taxon>Bacteria</taxon>
        <taxon>Pseudomonadati</taxon>
        <taxon>Pseudomonadota</taxon>
        <taxon>Gammaproteobacteria</taxon>
        <taxon>Oceanospirillales</taxon>
        <taxon>Halomonadaceae</taxon>
        <taxon>Vreelandella</taxon>
    </lineage>
</organism>
<sequence>MIVVAARPLISIVTPAYNRADYLPVAIDSVLAQTYANFEHLIVDDGSTDNTSGVVSSYEDERIRYFRQENQGQSVARNLGIEHSRGEFICFLDSDDAWLPEKLRQQVEVFERHPEAGVVYGDYIFVDALDNQLPLSNMRRRSGWITEQLLGDNFVSMNTTMARAELLHRVGGFDPTDRHAEDYGLWLHVSLHAPFVYVPECWAYYRIMENQISSDKLTRLDANESLIHSFVHEHADQLDARQVRDALSRFYGRKGRHEASDGRRWVALVSGMRAVRYGPELTGAWRSFLRILFDVVRGNG</sequence>
<evidence type="ECO:0000313" key="2">
    <source>
        <dbReference type="EMBL" id="MYL26816.1"/>
    </source>
</evidence>
<dbReference type="PANTHER" id="PTHR43685:SF11">
    <property type="entry name" value="GLYCOSYLTRANSFERASE TAGX-RELATED"/>
    <property type="match status" value="1"/>
</dbReference>
<dbReference type="EMBL" id="WMEX01000004">
    <property type="protein sequence ID" value="MYL26816.1"/>
    <property type="molecule type" value="Genomic_DNA"/>
</dbReference>
<feature type="domain" description="Glycosyltransferase 2-like" evidence="1">
    <location>
        <begin position="11"/>
        <end position="138"/>
    </location>
</feature>
<dbReference type="Gene3D" id="3.90.550.10">
    <property type="entry name" value="Spore Coat Polysaccharide Biosynthesis Protein SpsA, Chain A"/>
    <property type="match status" value="1"/>
</dbReference>
<comment type="caution">
    <text evidence="2">The sequence shown here is derived from an EMBL/GenBank/DDBJ whole genome shotgun (WGS) entry which is preliminary data.</text>
</comment>
<accession>A0A9X5B4Q6</accession>
<name>A0A9X5B4Q6_9GAMM</name>
<dbReference type="InterPro" id="IPR029044">
    <property type="entry name" value="Nucleotide-diphossugar_trans"/>
</dbReference>
<dbReference type="InterPro" id="IPR050834">
    <property type="entry name" value="Glycosyltransf_2"/>
</dbReference>
<dbReference type="InterPro" id="IPR001173">
    <property type="entry name" value="Glyco_trans_2-like"/>
</dbReference>
<dbReference type="Pfam" id="PF00535">
    <property type="entry name" value="Glycos_transf_2"/>
    <property type="match status" value="1"/>
</dbReference>
<proteinExistence type="predicted"/>
<evidence type="ECO:0000259" key="1">
    <source>
        <dbReference type="Pfam" id="PF00535"/>
    </source>
</evidence>
<gene>
    <name evidence="2" type="ORF">GLW01_08410</name>
</gene>
<dbReference type="AlphaFoldDB" id="A0A9X5B4Q6"/>
<protein>
    <submittedName>
        <fullName evidence="2">Glycosyltransferase</fullName>
    </submittedName>
</protein>
<dbReference type="PANTHER" id="PTHR43685">
    <property type="entry name" value="GLYCOSYLTRANSFERASE"/>
    <property type="match status" value="1"/>
</dbReference>
<reference evidence="2 3" key="1">
    <citation type="submission" date="2019-11" db="EMBL/GenBank/DDBJ databases">
        <title>Genome sequences of 17 halophilic strains isolated from different environments.</title>
        <authorList>
            <person name="Furrow R.E."/>
        </authorList>
    </citation>
    <scope>NUCLEOTIDE SEQUENCE [LARGE SCALE GENOMIC DNA]</scope>
    <source>
        <strain evidence="2 3">22507_15_FS</strain>
    </source>
</reference>